<dbReference type="EMBL" id="FQYV01000006">
    <property type="protein sequence ID" value="SHI85563.1"/>
    <property type="molecule type" value="Genomic_DNA"/>
</dbReference>
<evidence type="ECO:0000256" key="2">
    <source>
        <dbReference type="ARBA" id="ARBA00022448"/>
    </source>
</evidence>
<dbReference type="Proteomes" id="UP000184172">
    <property type="component" value="Unassembled WGS sequence"/>
</dbReference>
<comment type="similarity">
    <text evidence="7">Belongs to the TonB-dependent receptor family.</text>
</comment>
<dbReference type="SUPFAM" id="SSF56935">
    <property type="entry name" value="Porins"/>
    <property type="match status" value="1"/>
</dbReference>
<dbReference type="OrthoDB" id="9803050at2"/>
<protein>
    <submittedName>
        <fullName evidence="9">TonB-dependent Receptor Plug Domain</fullName>
    </submittedName>
</protein>
<evidence type="ECO:0000256" key="5">
    <source>
        <dbReference type="ARBA" id="ARBA00023136"/>
    </source>
</evidence>
<keyword evidence="4 7" id="KW-0812">Transmembrane</keyword>
<dbReference type="Pfam" id="PF13715">
    <property type="entry name" value="CarbopepD_reg_2"/>
    <property type="match status" value="1"/>
</dbReference>
<evidence type="ECO:0000256" key="3">
    <source>
        <dbReference type="ARBA" id="ARBA00022452"/>
    </source>
</evidence>
<dbReference type="PROSITE" id="PS52016">
    <property type="entry name" value="TONB_DEPENDENT_REC_3"/>
    <property type="match status" value="1"/>
</dbReference>
<dbReference type="InterPro" id="IPR036942">
    <property type="entry name" value="Beta-barrel_TonB_sf"/>
</dbReference>
<evidence type="ECO:0000256" key="7">
    <source>
        <dbReference type="PROSITE-ProRule" id="PRU01360"/>
    </source>
</evidence>
<dbReference type="AlphaFoldDB" id="A0A1M6EJB1"/>
<keyword evidence="2 7" id="KW-0813">Transport</keyword>
<keyword evidence="3 7" id="KW-1134">Transmembrane beta strand</keyword>
<keyword evidence="10" id="KW-1185">Reference proteome</keyword>
<feature type="domain" description="TonB-dependent receptor plug" evidence="8">
    <location>
        <begin position="276"/>
        <end position="354"/>
    </location>
</feature>
<evidence type="ECO:0000259" key="8">
    <source>
        <dbReference type="Pfam" id="PF07715"/>
    </source>
</evidence>
<accession>A0A1M6EJB1</accession>
<dbReference type="InterPro" id="IPR037066">
    <property type="entry name" value="Plug_dom_sf"/>
</dbReference>
<proteinExistence type="inferred from homology"/>
<dbReference type="SUPFAM" id="SSF49464">
    <property type="entry name" value="Carboxypeptidase regulatory domain-like"/>
    <property type="match status" value="1"/>
</dbReference>
<dbReference type="Gene3D" id="2.60.40.1120">
    <property type="entry name" value="Carboxypeptidase-like, regulatory domain"/>
    <property type="match status" value="1"/>
</dbReference>
<comment type="subcellular location">
    <subcellularLocation>
        <location evidence="1 7">Cell outer membrane</location>
        <topology evidence="1 7">Multi-pass membrane protein</topology>
    </subcellularLocation>
</comment>
<dbReference type="Gene3D" id="2.40.170.20">
    <property type="entry name" value="TonB-dependent receptor, beta-barrel domain"/>
    <property type="match status" value="1"/>
</dbReference>
<dbReference type="RefSeq" id="WP_073216319.1">
    <property type="nucleotide sequence ID" value="NZ_FNNS01000001.1"/>
</dbReference>
<evidence type="ECO:0000313" key="9">
    <source>
        <dbReference type="EMBL" id="SHI85563.1"/>
    </source>
</evidence>
<gene>
    <name evidence="9" type="ORF">SAMN04487908_10681</name>
</gene>
<evidence type="ECO:0000256" key="4">
    <source>
        <dbReference type="ARBA" id="ARBA00022692"/>
    </source>
</evidence>
<organism evidence="9 10">
    <name type="scientific">Aequorivita viscosa</name>
    <dbReference type="NCBI Taxonomy" id="797419"/>
    <lineage>
        <taxon>Bacteria</taxon>
        <taxon>Pseudomonadati</taxon>
        <taxon>Bacteroidota</taxon>
        <taxon>Flavobacteriia</taxon>
        <taxon>Flavobacteriales</taxon>
        <taxon>Flavobacteriaceae</taxon>
        <taxon>Aequorivita</taxon>
    </lineage>
</organism>
<reference evidence="10" key="1">
    <citation type="submission" date="2016-11" db="EMBL/GenBank/DDBJ databases">
        <authorList>
            <person name="Varghese N."/>
            <person name="Submissions S."/>
        </authorList>
    </citation>
    <scope>NUCLEOTIDE SEQUENCE [LARGE SCALE GENOMIC DNA]</scope>
    <source>
        <strain evidence="10">DSM 26349</strain>
    </source>
</reference>
<keyword evidence="9" id="KW-0675">Receptor</keyword>
<keyword evidence="6 7" id="KW-0998">Cell outer membrane</keyword>
<sequence>MKKEHLLLLLIMLISLWKVRAQNNQNINIQFENTPLKEAVLQLEEASSFSFYFDEDWLKGYFVSKAFENESITVVLDGIFENTNINYLVRDEKIILVNNSYIYTNLPENFFNGAAEKKTYKQENIAPIFQEEYTSQTTIQHRKLVTIGKQLPNSANRTYVLSGTFTNSSTGEPLQNLSISTVDRSKYAVTDSNGYFSLRLPYGLNKLETNLLGFEKIRQDVIMYGDGEIKLRLRENTESLEEVVVKSKKDVNVRDAVVGVTSINIESVKTIPLVLGERDLLKVATTMPGIKTAGEGSSGFNVRGGRADQNLILLDDAVLYNPSHFLGFFSAVNPFTTGSMQVYKASIPAEYGGRLSSVFDIETKSGSMEKFKGEGSVGPITANLAIEAPIVKEKASVIAGFRATYSDWILRSLDEEQLKNSEASFYDGIVKYKHNIDNNNTLESTVYFSKDRFSITSDSIFDYQNRLISFKYGHAFNEKNRAEVLFASSQYKYGINYEARANKDFDFGYELNEYQAKFNFNYKFSKQHKFTYGLSSKLYAIDPGNISPIGANSDVTEKSINREKGLESAVYFSDMFEVNDKLLIDIGLRYSFYASLGAATQNVYAEGVPKSENSIIEVKNYDNNEFIKTYGGPEYRISARYLLGNNFSVKGGFNTTIQYLHLLSTNTTMSPTDIWKLSDLNVEPQRASQYSLGFFKNLPDQSIELSVEGYYKKMKDILDYKVGAQLILNETLETELLQGQGKAYGVEFLLKKNEGRFNGYLGYSYSRSFVKLDSQLLQERVNYGNFFPANYDKPHDFTVVANYKLTKRFSFSGNFTYQTGRPITYPVGRFYFAGEEQVLYSDRNQYRIPDYFRLDLGVNIEGNHKRNKLAHSFINISVYNVLGRNNPYSVFFVNEAGQIQAYKTSIFSVPVPTITYNFKF</sequence>
<dbReference type="InterPro" id="IPR012910">
    <property type="entry name" value="Plug_dom"/>
</dbReference>
<dbReference type="Pfam" id="PF07715">
    <property type="entry name" value="Plug"/>
    <property type="match status" value="1"/>
</dbReference>
<evidence type="ECO:0000256" key="6">
    <source>
        <dbReference type="ARBA" id="ARBA00023237"/>
    </source>
</evidence>
<keyword evidence="5 7" id="KW-0472">Membrane</keyword>
<dbReference type="InterPro" id="IPR039426">
    <property type="entry name" value="TonB-dep_rcpt-like"/>
</dbReference>
<dbReference type="GO" id="GO:0009279">
    <property type="term" value="C:cell outer membrane"/>
    <property type="evidence" value="ECO:0007669"/>
    <property type="project" value="UniProtKB-SubCell"/>
</dbReference>
<dbReference type="STRING" id="797419.SAMN05216556_101152"/>
<dbReference type="InterPro" id="IPR008969">
    <property type="entry name" value="CarboxyPept-like_regulatory"/>
</dbReference>
<evidence type="ECO:0000256" key="1">
    <source>
        <dbReference type="ARBA" id="ARBA00004571"/>
    </source>
</evidence>
<dbReference type="Gene3D" id="2.170.130.10">
    <property type="entry name" value="TonB-dependent receptor, plug domain"/>
    <property type="match status" value="1"/>
</dbReference>
<name>A0A1M6EJB1_9FLAO</name>
<dbReference type="Gene3D" id="3.55.50.30">
    <property type="match status" value="1"/>
</dbReference>
<evidence type="ECO:0000313" key="10">
    <source>
        <dbReference type="Proteomes" id="UP000184172"/>
    </source>
</evidence>